<dbReference type="Proteomes" id="UP000007266">
    <property type="component" value="Linkage group 5"/>
</dbReference>
<dbReference type="HOGENOM" id="CLU_1344822_0_0_1"/>
<proteinExistence type="predicted"/>
<accession>D6WJP4</accession>
<reference evidence="1 2" key="1">
    <citation type="journal article" date="2008" name="Nature">
        <title>The genome of the model beetle and pest Tribolium castaneum.</title>
        <authorList>
            <consortium name="Tribolium Genome Sequencing Consortium"/>
            <person name="Richards S."/>
            <person name="Gibbs R.A."/>
            <person name="Weinstock G.M."/>
            <person name="Brown S.J."/>
            <person name="Denell R."/>
            <person name="Beeman R.W."/>
            <person name="Gibbs R."/>
            <person name="Beeman R.W."/>
            <person name="Brown S.J."/>
            <person name="Bucher G."/>
            <person name="Friedrich M."/>
            <person name="Grimmelikhuijzen C.J."/>
            <person name="Klingler M."/>
            <person name="Lorenzen M."/>
            <person name="Richards S."/>
            <person name="Roth S."/>
            <person name="Schroder R."/>
            <person name="Tautz D."/>
            <person name="Zdobnov E.M."/>
            <person name="Muzny D."/>
            <person name="Gibbs R.A."/>
            <person name="Weinstock G.M."/>
            <person name="Attaway T."/>
            <person name="Bell S."/>
            <person name="Buhay C.J."/>
            <person name="Chandrabose M.N."/>
            <person name="Chavez D."/>
            <person name="Clerk-Blankenburg K.P."/>
            <person name="Cree A."/>
            <person name="Dao M."/>
            <person name="Davis C."/>
            <person name="Chacko J."/>
            <person name="Dinh H."/>
            <person name="Dugan-Rocha S."/>
            <person name="Fowler G."/>
            <person name="Garner T.T."/>
            <person name="Garnes J."/>
            <person name="Gnirke A."/>
            <person name="Hawes A."/>
            <person name="Hernandez J."/>
            <person name="Hines S."/>
            <person name="Holder M."/>
            <person name="Hume J."/>
            <person name="Jhangiani S.N."/>
            <person name="Joshi V."/>
            <person name="Khan Z.M."/>
            <person name="Jackson L."/>
            <person name="Kovar C."/>
            <person name="Kowis A."/>
            <person name="Lee S."/>
            <person name="Lewis L.R."/>
            <person name="Margolis J."/>
            <person name="Morgan M."/>
            <person name="Nazareth L.V."/>
            <person name="Nguyen N."/>
            <person name="Okwuonu G."/>
            <person name="Parker D."/>
            <person name="Richards S."/>
            <person name="Ruiz S.J."/>
            <person name="Santibanez J."/>
            <person name="Savard J."/>
            <person name="Scherer S.E."/>
            <person name="Schneider B."/>
            <person name="Sodergren E."/>
            <person name="Tautz D."/>
            <person name="Vattahil S."/>
            <person name="Villasana D."/>
            <person name="White C.S."/>
            <person name="Wright R."/>
            <person name="Park Y."/>
            <person name="Beeman R.W."/>
            <person name="Lord J."/>
            <person name="Oppert B."/>
            <person name="Lorenzen M."/>
            <person name="Brown S."/>
            <person name="Wang L."/>
            <person name="Savard J."/>
            <person name="Tautz D."/>
            <person name="Richards S."/>
            <person name="Weinstock G."/>
            <person name="Gibbs R.A."/>
            <person name="Liu Y."/>
            <person name="Worley K."/>
            <person name="Weinstock G."/>
            <person name="Elsik C.G."/>
            <person name="Reese J.T."/>
            <person name="Elhaik E."/>
            <person name="Landan G."/>
            <person name="Graur D."/>
            <person name="Arensburger P."/>
            <person name="Atkinson P."/>
            <person name="Beeman R.W."/>
            <person name="Beidler J."/>
            <person name="Brown S.J."/>
            <person name="Demuth J.P."/>
            <person name="Drury D.W."/>
            <person name="Du Y.Z."/>
            <person name="Fujiwara H."/>
            <person name="Lorenzen M."/>
            <person name="Maselli V."/>
            <person name="Osanai M."/>
            <person name="Park Y."/>
            <person name="Robertson H.M."/>
            <person name="Tu Z."/>
            <person name="Wang J.J."/>
            <person name="Wang S."/>
            <person name="Richards S."/>
            <person name="Song H."/>
            <person name="Zhang L."/>
            <person name="Sodergren E."/>
            <person name="Werner D."/>
            <person name="Stanke M."/>
            <person name="Morgenstern B."/>
            <person name="Solovyev V."/>
            <person name="Kosarev P."/>
            <person name="Brown G."/>
            <person name="Chen H.C."/>
            <person name="Ermolaeva O."/>
            <person name="Hlavina W."/>
            <person name="Kapustin Y."/>
            <person name="Kiryutin B."/>
            <person name="Kitts P."/>
            <person name="Maglott D."/>
            <person name="Pruitt K."/>
            <person name="Sapojnikov V."/>
            <person name="Souvorov A."/>
            <person name="Mackey A.J."/>
            <person name="Waterhouse R.M."/>
            <person name="Wyder S."/>
            <person name="Zdobnov E.M."/>
            <person name="Zdobnov E.M."/>
            <person name="Wyder S."/>
            <person name="Kriventseva E.V."/>
            <person name="Kadowaki T."/>
            <person name="Bork P."/>
            <person name="Aranda M."/>
            <person name="Bao R."/>
            <person name="Beermann A."/>
            <person name="Berns N."/>
            <person name="Bolognesi R."/>
            <person name="Bonneton F."/>
            <person name="Bopp D."/>
            <person name="Brown S.J."/>
            <person name="Bucher G."/>
            <person name="Butts T."/>
            <person name="Chaumot A."/>
            <person name="Denell R.E."/>
            <person name="Ferrier D.E."/>
            <person name="Friedrich M."/>
            <person name="Gordon C.M."/>
            <person name="Jindra M."/>
            <person name="Klingler M."/>
            <person name="Lan Q."/>
            <person name="Lattorff H.M."/>
            <person name="Laudet V."/>
            <person name="von Levetsow C."/>
            <person name="Liu Z."/>
            <person name="Lutz R."/>
            <person name="Lynch J.A."/>
            <person name="da Fonseca R.N."/>
            <person name="Posnien N."/>
            <person name="Reuter R."/>
            <person name="Roth S."/>
            <person name="Savard J."/>
            <person name="Schinko J.B."/>
            <person name="Schmitt C."/>
            <person name="Schoppmeier M."/>
            <person name="Schroder R."/>
            <person name="Shippy T.D."/>
            <person name="Simonnet F."/>
            <person name="Marques-Souza H."/>
            <person name="Tautz D."/>
            <person name="Tomoyasu Y."/>
            <person name="Trauner J."/>
            <person name="Van der Zee M."/>
            <person name="Vervoort M."/>
            <person name="Wittkopp N."/>
            <person name="Wimmer E.A."/>
            <person name="Yang X."/>
            <person name="Jones A.K."/>
            <person name="Sattelle D.B."/>
            <person name="Ebert P.R."/>
            <person name="Nelson D."/>
            <person name="Scott J.G."/>
            <person name="Beeman R.W."/>
            <person name="Muthukrishnan S."/>
            <person name="Kramer K.J."/>
            <person name="Arakane Y."/>
            <person name="Beeman R.W."/>
            <person name="Zhu Q."/>
            <person name="Hogenkamp D."/>
            <person name="Dixit R."/>
            <person name="Oppert B."/>
            <person name="Jiang H."/>
            <person name="Zou Z."/>
            <person name="Marshall J."/>
            <person name="Elpidina E."/>
            <person name="Vinokurov K."/>
            <person name="Oppert C."/>
            <person name="Zou Z."/>
            <person name="Evans J."/>
            <person name="Lu Z."/>
            <person name="Zhao P."/>
            <person name="Sumathipala N."/>
            <person name="Altincicek B."/>
            <person name="Vilcinskas A."/>
            <person name="Williams M."/>
            <person name="Hultmark D."/>
            <person name="Hetru C."/>
            <person name="Jiang H."/>
            <person name="Grimmelikhuijzen C.J."/>
            <person name="Hauser F."/>
            <person name="Cazzamali G."/>
            <person name="Williamson M."/>
            <person name="Park Y."/>
            <person name="Li B."/>
            <person name="Tanaka Y."/>
            <person name="Predel R."/>
            <person name="Neupert S."/>
            <person name="Schachtner J."/>
            <person name="Verleyen P."/>
            <person name="Raible F."/>
            <person name="Bork P."/>
            <person name="Friedrich M."/>
            <person name="Walden K.K."/>
            <person name="Robertson H.M."/>
            <person name="Angeli S."/>
            <person name="Foret S."/>
            <person name="Bucher G."/>
            <person name="Schuetz S."/>
            <person name="Maleszka R."/>
            <person name="Wimmer E.A."/>
            <person name="Beeman R.W."/>
            <person name="Lorenzen M."/>
            <person name="Tomoyasu Y."/>
            <person name="Miller S.C."/>
            <person name="Grossmann D."/>
            <person name="Bucher G."/>
        </authorList>
    </citation>
    <scope>NUCLEOTIDE SEQUENCE [LARGE SCALE GENOMIC DNA]</scope>
    <source>
        <strain evidence="1 2">Georgia GA2</strain>
    </source>
</reference>
<sequence length="204" mass="22948">MLSANVLCLKKRKKKSYSVKSDNGRVLVDKPKSFNCLNTSQFLPIFCVARNNAFAFKVLKAIVTLQQELLDNIETDKRFSRLWPEFLHLLIGFAASSLIRRASEWSKTGLRDPTFSRFRDNVAGTEILAIPFMQFTGPSEVTLPTTTHLRSGNSPAFSKMTIRVLVPLNALIPPVATSTFRAPIIIDMFKPQVFVLVDEKIDTV</sequence>
<dbReference type="AlphaFoldDB" id="D6WJP4"/>
<dbReference type="InParanoid" id="D6WJP4"/>
<reference evidence="1 2" key="2">
    <citation type="journal article" date="2010" name="Nucleic Acids Res.">
        <title>BeetleBase in 2010: revisions to provide comprehensive genomic information for Tribolium castaneum.</title>
        <authorList>
            <person name="Kim H.S."/>
            <person name="Murphy T."/>
            <person name="Xia J."/>
            <person name="Caragea D."/>
            <person name="Park Y."/>
            <person name="Beeman R.W."/>
            <person name="Lorenzen M.D."/>
            <person name="Butcher S."/>
            <person name="Manak J.R."/>
            <person name="Brown S.J."/>
        </authorList>
    </citation>
    <scope>GENOME REANNOTATION</scope>
    <source>
        <strain evidence="1 2">Georgia GA2</strain>
    </source>
</reference>
<dbReference type="EMBL" id="KQ971343">
    <property type="protein sequence ID" value="EFA03117.1"/>
    <property type="molecule type" value="Genomic_DNA"/>
</dbReference>
<keyword evidence="2" id="KW-1185">Reference proteome</keyword>
<protein>
    <submittedName>
        <fullName evidence="1">Uncharacterized protein</fullName>
    </submittedName>
</protein>
<gene>
    <name evidence="1" type="primary">GLEAN_13027</name>
    <name evidence="1" type="ORF">TcasGA2_TC013027</name>
</gene>
<evidence type="ECO:0000313" key="1">
    <source>
        <dbReference type="EMBL" id="EFA03117.1"/>
    </source>
</evidence>
<evidence type="ECO:0000313" key="2">
    <source>
        <dbReference type="Proteomes" id="UP000007266"/>
    </source>
</evidence>
<name>D6WJP4_TRICA</name>
<organism evidence="1 2">
    <name type="scientific">Tribolium castaneum</name>
    <name type="common">Red flour beetle</name>
    <dbReference type="NCBI Taxonomy" id="7070"/>
    <lineage>
        <taxon>Eukaryota</taxon>
        <taxon>Metazoa</taxon>
        <taxon>Ecdysozoa</taxon>
        <taxon>Arthropoda</taxon>
        <taxon>Hexapoda</taxon>
        <taxon>Insecta</taxon>
        <taxon>Pterygota</taxon>
        <taxon>Neoptera</taxon>
        <taxon>Endopterygota</taxon>
        <taxon>Coleoptera</taxon>
        <taxon>Polyphaga</taxon>
        <taxon>Cucujiformia</taxon>
        <taxon>Tenebrionidae</taxon>
        <taxon>Tenebrionidae incertae sedis</taxon>
        <taxon>Tribolium</taxon>
    </lineage>
</organism>